<accession>A0ABS4KA71</accession>
<dbReference type="Proteomes" id="UP001519306">
    <property type="component" value="Unassembled WGS sequence"/>
</dbReference>
<evidence type="ECO:0000313" key="3">
    <source>
        <dbReference type="Proteomes" id="UP001519306"/>
    </source>
</evidence>
<dbReference type="PANTHER" id="PTHR11014:SF63">
    <property type="entry name" value="METALLOPEPTIDASE, PUTATIVE (AFU_ORTHOLOGUE AFUA_6G09600)-RELATED"/>
    <property type="match status" value="1"/>
</dbReference>
<dbReference type="PIRSF" id="PIRSF005962">
    <property type="entry name" value="Pept_M20D_amidohydro"/>
    <property type="match status" value="1"/>
</dbReference>
<dbReference type="SUPFAM" id="SSF53187">
    <property type="entry name" value="Zn-dependent exopeptidases"/>
    <property type="match status" value="1"/>
</dbReference>
<sequence>MIFEDIILDKEILELKDYVVNIRRHLHENPEPSLKEYETSKYIKNELKKIGLSYEEIGETGILTEIKGEKSKSDKTILLRADIDALELFDKKDVDYVSKNKGVCHACGHDGHTASLLLATKILNSKKDEFSGNIKIIFQQAEEIGAGARIFVREKVLDDVDFAFGIHLNSQMPLGQIGINKKEVNASCDIFKIKVKGKSAHAANPEQGNDSAIAVASILLEIQSIISRQKNPQDIALISIGKISAGTKYNIIASNGELEGTLRCFNKKTRKDLLEKIERIAKLSAEIHNCKVEFSNYDAASPLVNDEISAEFVENIAKDIVGKENIIENKPSLGAEDFADYLEVTKGCFVYVGSASSEKTNFPHHSEYFDIDERSLLISAMLHINVALKYLN</sequence>
<evidence type="ECO:0000313" key="2">
    <source>
        <dbReference type="EMBL" id="MBP2024659.1"/>
    </source>
</evidence>
<dbReference type="Pfam" id="PF07687">
    <property type="entry name" value="M20_dimer"/>
    <property type="match status" value="1"/>
</dbReference>
<reference evidence="2 3" key="1">
    <citation type="submission" date="2021-03" db="EMBL/GenBank/DDBJ databases">
        <title>Genomic Encyclopedia of Type Strains, Phase IV (KMG-IV): sequencing the most valuable type-strain genomes for metagenomic binning, comparative biology and taxonomic classification.</title>
        <authorList>
            <person name="Goeker M."/>
        </authorList>
    </citation>
    <scope>NUCLEOTIDE SEQUENCE [LARGE SCALE GENOMIC DNA]</scope>
    <source>
        <strain evidence="2 3">DSM 27563</strain>
    </source>
</reference>
<keyword evidence="3" id="KW-1185">Reference proteome</keyword>
<comment type="caution">
    <text evidence="2">The sequence shown here is derived from an EMBL/GenBank/DDBJ whole genome shotgun (WGS) entry which is preliminary data.</text>
</comment>
<dbReference type="EMBL" id="JAGGLJ010000001">
    <property type="protein sequence ID" value="MBP2024659.1"/>
    <property type="molecule type" value="Genomic_DNA"/>
</dbReference>
<dbReference type="Gene3D" id="3.30.70.360">
    <property type="match status" value="1"/>
</dbReference>
<gene>
    <name evidence="2" type="ORF">J2Z71_000174</name>
</gene>
<protein>
    <submittedName>
        <fullName evidence="2">Amidohydrolase</fullName>
    </submittedName>
</protein>
<name>A0ABS4KA71_9FIRM</name>
<dbReference type="Gene3D" id="3.40.630.10">
    <property type="entry name" value="Zn peptidases"/>
    <property type="match status" value="1"/>
</dbReference>
<dbReference type="RefSeq" id="WP_210059961.1">
    <property type="nucleotide sequence ID" value="NZ_JAGGLJ010000001.1"/>
</dbReference>
<dbReference type="PANTHER" id="PTHR11014">
    <property type="entry name" value="PEPTIDASE M20 FAMILY MEMBER"/>
    <property type="match status" value="1"/>
</dbReference>
<evidence type="ECO:0000259" key="1">
    <source>
        <dbReference type="Pfam" id="PF07687"/>
    </source>
</evidence>
<dbReference type="Pfam" id="PF01546">
    <property type="entry name" value="Peptidase_M20"/>
    <property type="match status" value="1"/>
</dbReference>
<dbReference type="NCBIfam" id="TIGR01891">
    <property type="entry name" value="amidohydrolases"/>
    <property type="match status" value="1"/>
</dbReference>
<proteinExistence type="predicted"/>
<dbReference type="InterPro" id="IPR017439">
    <property type="entry name" value="Amidohydrolase"/>
</dbReference>
<organism evidence="2 3">
    <name type="scientific">Peptoniphilus stercorisuis</name>
    <dbReference type="NCBI Taxonomy" id="1436965"/>
    <lineage>
        <taxon>Bacteria</taxon>
        <taxon>Bacillati</taxon>
        <taxon>Bacillota</taxon>
        <taxon>Tissierellia</taxon>
        <taxon>Tissierellales</taxon>
        <taxon>Peptoniphilaceae</taxon>
        <taxon>Peptoniphilus</taxon>
    </lineage>
</organism>
<feature type="domain" description="Peptidase M20 dimerisation" evidence="1">
    <location>
        <begin position="191"/>
        <end position="282"/>
    </location>
</feature>
<dbReference type="InterPro" id="IPR036264">
    <property type="entry name" value="Bact_exopeptidase_dim_dom"/>
</dbReference>
<dbReference type="InterPro" id="IPR011650">
    <property type="entry name" value="Peptidase_M20_dimer"/>
</dbReference>
<dbReference type="SUPFAM" id="SSF55031">
    <property type="entry name" value="Bacterial exopeptidase dimerisation domain"/>
    <property type="match status" value="1"/>
</dbReference>
<dbReference type="InterPro" id="IPR002933">
    <property type="entry name" value="Peptidase_M20"/>
</dbReference>